<dbReference type="GO" id="GO:0000775">
    <property type="term" value="C:chromosome, centromeric region"/>
    <property type="evidence" value="ECO:0007669"/>
    <property type="project" value="TreeGrafter"/>
</dbReference>
<dbReference type="KEGG" id="btab:109029743"/>
<evidence type="ECO:0000313" key="5">
    <source>
        <dbReference type="Proteomes" id="UP001152759"/>
    </source>
</evidence>
<dbReference type="GO" id="GO:0031390">
    <property type="term" value="C:Ctf18 RFC-like complex"/>
    <property type="evidence" value="ECO:0007669"/>
    <property type="project" value="InterPro"/>
</dbReference>
<reference evidence="4" key="1">
    <citation type="submission" date="2021-12" db="EMBL/GenBank/DDBJ databases">
        <authorList>
            <person name="King R."/>
        </authorList>
    </citation>
    <scope>NUCLEOTIDE SEQUENCE</scope>
</reference>
<dbReference type="InterPro" id="IPR019128">
    <property type="entry name" value="Dcc1"/>
</dbReference>
<dbReference type="PANTHER" id="PTHR13395:SF6">
    <property type="entry name" value="SISTER CHROMATID COHESION PROTEIN DCC1"/>
    <property type="match status" value="1"/>
</dbReference>
<proteinExistence type="inferred from homology"/>
<protein>
    <recommendedName>
        <fullName evidence="2">Sister chromatid cohesion protein DCC1</fullName>
    </recommendedName>
</protein>
<gene>
    <name evidence="4" type="ORF">BEMITA_LOCUS5849</name>
</gene>
<accession>A0A9P0F2D4</accession>
<dbReference type="Proteomes" id="UP001152759">
    <property type="component" value="Chromosome 3"/>
</dbReference>
<evidence type="ECO:0000256" key="1">
    <source>
        <dbReference type="ARBA" id="ARBA00007017"/>
    </source>
</evidence>
<name>A0A9P0F2D4_BEMTA</name>
<dbReference type="PANTHER" id="PTHR13395">
    <property type="entry name" value="SISTER CHROMATID COHESION PROTEIN DCC1-RELATED"/>
    <property type="match status" value="1"/>
</dbReference>
<keyword evidence="5" id="KW-1185">Reference proteome</keyword>
<dbReference type="GO" id="GO:0034088">
    <property type="term" value="P:maintenance of mitotic sister chromatid cohesion"/>
    <property type="evidence" value="ECO:0007669"/>
    <property type="project" value="TreeGrafter"/>
</dbReference>
<dbReference type="AlphaFoldDB" id="A0A9P0F2D4"/>
<organism evidence="4 5">
    <name type="scientific">Bemisia tabaci</name>
    <name type="common">Sweetpotato whitefly</name>
    <name type="synonym">Aleurodes tabaci</name>
    <dbReference type="NCBI Taxonomy" id="7038"/>
    <lineage>
        <taxon>Eukaryota</taxon>
        <taxon>Metazoa</taxon>
        <taxon>Ecdysozoa</taxon>
        <taxon>Arthropoda</taxon>
        <taxon>Hexapoda</taxon>
        <taxon>Insecta</taxon>
        <taxon>Pterygota</taxon>
        <taxon>Neoptera</taxon>
        <taxon>Paraneoptera</taxon>
        <taxon>Hemiptera</taxon>
        <taxon>Sternorrhyncha</taxon>
        <taxon>Aleyrodoidea</taxon>
        <taxon>Aleyrodidae</taxon>
        <taxon>Aleyrodinae</taxon>
        <taxon>Bemisia</taxon>
    </lineage>
</organism>
<dbReference type="Pfam" id="PF09724">
    <property type="entry name" value="Dcc1"/>
    <property type="match status" value="1"/>
</dbReference>
<dbReference type="GO" id="GO:0000785">
    <property type="term" value="C:chromatin"/>
    <property type="evidence" value="ECO:0007669"/>
    <property type="project" value="TreeGrafter"/>
</dbReference>
<sequence length="395" mass="45953">MDVDDHYDRTLNDVKTVITHAKLEEDDLHPVSQNLYFGTQFENFKFLELNNTVLEHLEVGQRVVFRGEEDDRAVLCTESQTFEVKEAETSNSMLLVPNLRWSEDMLPSVNDDRMLERREIVGIHYSYYELRVCKPRLKKLRRILQVSAYRGSELESELQESNVKFYTSDDLETIQASKEELKDALNVIDAVCLNGYWRVLDFDYHYRILSLFLDLINSNSWSIESIPAAEVLSELKDLIPELILQHLVKIYTDPVENSDSGSMVKLKADKVCRFLAEALLRSLNRFNLKDFLKAWQDSVPEGLKVDVKQLEGLALIDSDTKPPIISLYPESDLPEEIQPRIEELFTVREKWTFDQIKPYVEPLATAQLNVNALLTKYARPFFVQNVKHYCARHKK</sequence>
<comment type="similarity">
    <text evidence="1">Belongs to the DCC1 family.</text>
</comment>
<dbReference type="GO" id="GO:0006260">
    <property type="term" value="P:DNA replication"/>
    <property type="evidence" value="ECO:0007669"/>
    <property type="project" value="UniProtKB-KW"/>
</dbReference>
<keyword evidence="3" id="KW-0235">DNA replication</keyword>
<dbReference type="EMBL" id="OU963864">
    <property type="protein sequence ID" value="CAH0386775.1"/>
    <property type="molecule type" value="Genomic_DNA"/>
</dbReference>
<evidence type="ECO:0000256" key="2">
    <source>
        <dbReference type="ARBA" id="ARBA00017682"/>
    </source>
</evidence>
<evidence type="ECO:0000256" key="3">
    <source>
        <dbReference type="ARBA" id="ARBA00022705"/>
    </source>
</evidence>
<evidence type="ECO:0000313" key="4">
    <source>
        <dbReference type="EMBL" id="CAH0386775.1"/>
    </source>
</evidence>